<feature type="domain" description="C1q" evidence="11">
    <location>
        <begin position="758"/>
        <end position="885"/>
    </location>
</feature>
<feature type="region of interest" description="Disordered" evidence="10">
    <location>
        <begin position="716"/>
        <end position="762"/>
    </location>
</feature>
<evidence type="ECO:0000256" key="6">
    <source>
        <dbReference type="ARBA" id="ARBA00023004"/>
    </source>
</evidence>
<keyword evidence="2 9" id="KW-0349">Heme</keyword>
<comment type="caution">
    <text evidence="12">The sequence shown here is derived from an EMBL/GenBank/DDBJ whole genome shotgun (WGS) entry which is preliminary data.</text>
</comment>
<dbReference type="SUPFAM" id="SSF48113">
    <property type="entry name" value="Heme-dependent peroxidases"/>
    <property type="match status" value="1"/>
</dbReference>
<evidence type="ECO:0000259" key="11">
    <source>
        <dbReference type="PROSITE" id="PS50871"/>
    </source>
</evidence>
<evidence type="ECO:0000256" key="7">
    <source>
        <dbReference type="ARBA" id="ARBA00023157"/>
    </source>
</evidence>
<keyword evidence="5" id="KW-0560">Oxidoreductase</keyword>
<proteinExistence type="inferred from homology"/>
<dbReference type="PRINTS" id="PR00007">
    <property type="entry name" value="COMPLEMNTC1Q"/>
</dbReference>
<dbReference type="GO" id="GO:0004601">
    <property type="term" value="F:peroxidase activity"/>
    <property type="evidence" value="ECO:0007669"/>
    <property type="project" value="InterPro"/>
</dbReference>
<organism evidence="12 13">
    <name type="scientific">Synaphobranchus kaupii</name>
    <name type="common">Kaup's arrowtooth eel</name>
    <dbReference type="NCBI Taxonomy" id="118154"/>
    <lineage>
        <taxon>Eukaryota</taxon>
        <taxon>Metazoa</taxon>
        <taxon>Chordata</taxon>
        <taxon>Craniata</taxon>
        <taxon>Vertebrata</taxon>
        <taxon>Euteleostomi</taxon>
        <taxon>Actinopterygii</taxon>
        <taxon>Neopterygii</taxon>
        <taxon>Teleostei</taxon>
        <taxon>Anguilliformes</taxon>
        <taxon>Synaphobranchidae</taxon>
        <taxon>Synaphobranchus</taxon>
    </lineage>
</organism>
<evidence type="ECO:0000256" key="9">
    <source>
        <dbReference type="PIRSR" id="PIRSR619791-2"/>
    </source>
</evidence>
<evidence type="ECO:0000313" key="12">
    <source>
        <dbReference type="EMBL" id="KAJ8379308.1"/>
    </source>
</evidence>
<dbReference type="FunFam" id="1.10.640.10:FF:000001">
    <property type="entry name" value="Peroxidasin homolog"/>
    <property type="match status" value="1"/>
</dbReference>
<dbReference type="InterPro" id="IPR037120">
    <property type="entry name" value="Haem_peroxidase_sf_animal"/>
</dbReference>
<comment type="cofactor">
    <cofactor evidence="1">
        <name>heme b</name>
        <dbReference type="ChEBI" id="CHEBI:60344"/>
    </cofactor>
</comment>
<feature type="compositionally biased region" description="Pro residues" evidence="10">
    <location>
        <begin position="739"/>
        <end position="755"/>
    </location>
</feature>
<accession>A0A9Q1G952</accession>
<dbReference type="SUPFAM" id="SSF49842">
    <property type="entry name" value="TNF-like"/>
    <property type="match status" value="1"/>
</dbReference>
<dbReference type="Pfam" id="PF03098">
    <property type="entry name" value="An_peroxidase"/>
    <property type="match status" value="1"/>
</dbReference>
<dbReference type="PRINTS" id="PR00457">
    <property type="entry name" value="ANPEROXIDASE"/>
</dbReference>
<dbReference type="GO" id="GO:0005615">
    <property type="term" value="C:extracellular space"/>
    <property type="evidence" value="ECO:0007669"/>
    <property type="project" value="TreeGrafter"/>
</dbReference>
<dbReference type="PROSITE" id="PS50292">
    <property type="entry name" value="PEROXIDASE_3"/>
    <property type="match status" value="1"/>
</dbReference>
<dbReference type="Pfam" id="PF00386">
    <property type="entry name" value="C1q"/>
    <property type="match status" value="1"/>
</dbReference>
<keyword evidence="6 9" id="KW-0408">Iron</keyword>
<dbReference type="Gene3D" id="1.20.5.320">
    <property type="entry name" value="6-Phosphogluconate Dehydrogenase, domain 3"/>
    <property type="match status" value="1"/>
</dbReference>
<dbReference type="AlphaFoldDB" id="A0A9Q1G952"/>
<keyword evidence="13" id="KW-1185">Reference proteome</keyword>
<keyword evidence="3 9" id="KW-0479">Metal-binding</keyword>
<dbReference type="PROSITE" id="PS50871">
    <property type="entry name" value="C1Q"/>
    <property type="match status" value="1"/>
</dbReference>
<dbReference type="EMBL" id="JAINUF010000001">
    <property type="protein sequence ID" value="KAJ8379308.1"/>
    <property type="molecule type" value="Genomic_DNA"/>
</dbReference>
<keyword evidence="7" id="KW-1015">Disulfide bond</keyword>
<dbReference type="InterPro" id="IPR010255">
    <property type="entry name" value="Haem_peroxidase_sf"/>
</dbReference>
<evidence type="ECO:0000256" key="5">
    <source>
        <dbReference type="ARBA" id="ARBA00023002"/>
    </source>
</evidence>
<dbReference type="Gene3D" id="1.10.640.10">
    <property type="entry name" value="Haem peroxidase domain superfamily, animal type"/>
    <property type="match status" value="1"/>
</dbReference>
<reference evidence="12" key="1">
    <citation type="journal article" date="2023" name="Science">
        <title>Genome structures resolve the early diversification of teleost fishes.</title>
        <authorList>
            <person name="Parey E."/>
            <person name="Louis A."/>
            <person name="Montfort J."/>
            <person name="Bouchez O."/>
            <person name="Roques C."/>
            <person name="Iampietro C."/>
            <person name="Lluch J."/>
            <person name="Castinel A."/>
            <person name="Donnadieu C."/>
            <person name="Desvignes T."/>
            <person name="Floi Bucao C."/>
            <person name="Jouanno E."/>
            <person name="Wen M."/>
            <person name="Mejri S."/>
            <person name="Dirks R."/>
            <person name="Jansen H."/>
            <person name="Henkel C."/>
            <person name="Chen W.J."/>
            <person name="Zahm M."/>
            <person name="Cabau C."/>
            <person name="Klopp C."/>
            <person name="Thompson A.W."/>
            <person name="Robinson-Rechavi M."/>
            <person name="Braasch I."/>
            <person name="Lecointre G."/>
            <person name="Bobe J."/>
            <person name="Postlethwait J.H."/>
            <person name="Berthelot C."/>
            <person name="Roest Crollius H."/>
            <person name="Guiguen Y."/>
        </authorList>
    </citation>
    <scope>NUCLEOTIDE SEQUENCE</scope>
    <source>
        <strain evidence="12">WJC10195</strain>
    </source>
</reference>
<dbReference type="InterPro" id="IPR001073">
    <property type="entry name" value="C1q_dom"/>
</dbReference>
<gene>
    <name evidence="12" type="ORF">SKAU_G00000860</name>
</gene>
<dbReference type="GO" id="GO:0020037">
    <property type="term" value="F:heme binding"/>
    <property type="evidence" value="ECO:0007669"/>
    <property type="project" value="InterPro"/>
</dbReference>
<dbReference type="OrthoDB" id="823504at2759"/>
<dbReference type="GO" id="GO:0046872">
    <property type="term" value="F:metal ion binding"/>
    <property type="evidence" value="ECO:0007669"/>
    <property type="project" value="UniProtKB-KW"/>
</dbReference>
<evidence type="ECO:0000256" key="8">
    <source>
        <dbReference type="ARBA" id="ARBA00061342"/>
    </source>
</evidence>
<dbReference type="Gene3D" id="2.60.120.40">
    <property type="match status" value="1"/>
</dbReference>
<dbReference type="GO" id="GO:0006979">
    <property type="term" value="P:response to oxidative stress"/>
    <property type="evidence" value="ECO:0007669"/>
    <property type="project" value="InterPro"/>
</dbReference>
<feature type="binding site" description="axial binding residue" evidence="9">
    <location>
        <position position="478"/>
    </location>
    <ligand>
        <name>heme b</name>
        <dbReference type="ChEBI" id="CHEBI:60344"/>
    </ligand>
    <ligandPart>
        <name>Fe</name>
        <dbReference type="ChEBI" id="CHEBI:18248"/>
    </ligandPart>
</feature>
<dbReference type="SMART" id="SM00110">
    <property type="entry name" value="C1Q"/>
    <property type="match status" value="1"/>
</dbReference>
<dbReference type="InterPro" id="IPR008983">
    <property type="entry name" value="Tumour_necrosis_fac-like_dom"/>
</dbReference>
<evidence type="ECO:0000256" key="10">
    <source>
        <dbReference type="SAM" id="MobiDB-lite"/>
    </source>
</evidence>
<dbReference type="PANTHER" id="PTHR11475:SF63">
    <property type="entry name" value="EOSINOPHIL PEROXIDASE"/>
    <property type="match status" value="1"/>
</dbReference>
<comment type="similarity">
    <text evidence="8">Belongs to the peroxidase family. XPO subfamily.</text>
</comment>
<dbReference type="Proteomes" id="UP001152622">
    <property type="component" value="Chromosome 1"/>
</dbReference>
<evidence type="ECO:0000313" key="13">
    <source>
        <dbReference type="Proteomes" id="UP001152622"/>
    </source>
</evidence>
<evidence type="ECO:0000256" key="4">
    <source>
        <dbReference type="ARBA" id="ARBA00022729"/>
    </source>
</evidence>
<evidence type="ECO:0000256" key="2">
    <source>
        <dbReference type="ARBA" id="ARBA00022617"/>
    </source>
</evidence>
<evidence type="ECO:0000256" key="1">
    <source>
        <dbReference type="ARBA" id="ARBA00001970"/>
    </source>
</evidence>
<sequence>MSLCLLGQAFAESLGSRYILSAVEEAKQTVDEAYKYSREVSLDRVRRNTVSAANRLRLMKQPFGDTRSAVRSADYMENTLRLIQEKVNHGRRKRSLNATDLLTTEELNTIARLTGCSARTQTPSCRTTPLVNKYRTATSVCNNKKYSRRGASNTPFARWLPARYQDDVSLPVGWDIDLQVNGQLLPLVREVSNRILRTANEDVVSDDIYTHLVTIFGQWTDHDLTFTPHSPSIRSFSKGIDCEDSCERTEPCFPITIPKGDTRLSSDSETCMPFSRSAPGCGTGNTGLIFGASNVRQQMNALTAFLDMGQVYGSTDILSRDLRDLTNDGGLMRVNARFTDNGRELLPSINMSVNICATRNSIKGTTNLEEVPCFIAGDARVDENIALTSMHTLMMREHNRLARALYQLNPQWSSETLYQEARKIMGGYSQVITFRDYLYHIVGPDFISRFLSTYPGYDENVDPSIANVFATAAYRFAHLAVQPFVFRLDENYNDHPQYPSVLLHTAFVTPWRVVFEGGVDPILRGVVGRRAKLNVQDHMMHDEMRERLFQFSSKLALDLGSLNMQRGRDHGIPGYNAWRGFCGLSQPQTEYELAEVLNNTDLARKLMELYGTPNNIDTWLGGIAEPFVRGGRVGPLFACIIATQFQRIRQGDRLWWEREGVFTSRQRESLSRASFARILCDNTGIADVPINPFLYRPRGTGYTPCDKIPHFDLSPWQENQSAPYPGDGTGGHSNGAQGPPGPPGPPGPVGPPGPPGSSSNQHSAFAMRLGTNFPSPNQKIIFHETIYNEQGHYDTKTGIFTCVVPGVYQVDFHCTYYKNIGNVDLRRNGEVVLHSFTSELNGYITASGGTILKLSKGDQVWLEANVGGNGLTADSYIAAHLLFES</sequence>
<keyword evidence="4" id="KW-0732">Signal</keyword>
<evidence type="ECO:0000256" key="3">
    <source>
        <dbReference type="ARBA" id="ARBA00022723"/>
    </source>
</evidence>
<protein>
    <recommendedName>
        <fullName evidence="11">C1q domain-containing protein</fullName>
    </recommendedName>
</protein>
<dbReference type="InterPro" id="IPR019791">
    <property type="entry name" value="Haem_peroxidase_animal"/>
</dbReference>
<dbReference type="PANTHER" id="PTHR11475">
    <property type="entry name" value="OXIDASE/PEROXIDASE"/>
    <property type="match status" value="1"/>
</dbReference>
<name>A0A9Q1G952_SYNKA</name>